<dbReference type="Gene3D" id="2.60.120.560">
    <property type="entry name" value="Exo-inulinase, domain 1"/>
    <property type="match status" value="1"/>
</dbReference>
<proteinExistence type="predicted"/>
<dbReference type="OrthoDB" id="9814708at2"/>
<organism evidence="3 4">
    <name type="scientific">Thermogutta terrifontis</name>
    <dbReference type="NCBI Taxonomy" id="1331910"/>
    <lineage>
        <taxon>Bacteria</taxon>
        <taxon>Pseudomonadati</taxon>
        <taxon>Planctomycetota</taxon>
        <taxon>Planctomycetia</taxon>
        <taxon>Pirellulales</taxon>
        <taxon>Thermoguttaceae</taxon>
        <taxon>Thermogutta</taxon>
    </lineage>
</organism>
<sequence>MRRLMVAVLVSNLLGWFVAASAYAGQHRTTYGPGGWVPAFNGYDLSGWVVEGTATYKDGDVEKPVWYVEDGKIVCAGKGFGFLRYDKSLCDFRLYLEFRMSEKCNSGIGIRADKFDPKKPDTRPSISGFEIQIFDDAGKEPDVHSSMSLYRYVAPKKNAIKPAGEWNWVLITARGTHLAVILNGQVVQDIDQTQFDAIKDKPLCGFFSVQNHGGYIEFRNIFYKDLTPTYVAHAHRAGPLARLVQRLRAHRTTASCDCTTP</sequence>
<dbReference type="Proteomes" id="UP000215086">
    <property type="component" value="Chromosome"/>
</dbReference>
<dbReference type="InterPro" id="IPR010496">
    <property type="entry name" value="AL/BT2_dom"/>
</dbReference>
<evidence type="ECO:0000313" key="3">
    <source>
        <dbReference type="EMBL" id="ASV76690.1"/>
    </source>
</evidence>
<gene>
    <name evidence="3" type="ORF">THTE_4089</name>
</gene>
<name>A0A286RL43_9BACT</name>
<reference evidence="3 4" key="1">
    <citation type="journal article" name="Front. Microbiol.">
        <title>Sugar Metabolism of the First Thermophilic Planctomycete Thermogutta terrifontis: Comparative Genomic and Transcriptomic Approaches.</title>
        <authorList>
            <person name="Elcheninov A.G."/>
            <person name="Menzel P."/>
            <person name="Gudbergsdottir S.R."/>
            <person name="Slesarev A.I."/>
            <person name="Kadnikov V.V."/>
            <person name="Krogh A."/>
            <person name="Bonch-Osmolovskaya E.A."/>
            <person name="Peng X."/>
            <person name="Kublanov I.V."/>
        </authorList>
    </citation>
    <scope>NUCLEOTIDE SEQUENCE [LARGE SCALE GENOMIC DNA]</scope>
    <source>
        <strain evidence="3 4">R1</strain>
    </source>
</reference>
<dbReference type="Pfam" id="PF06439">
    <property type="entry name" value="3keto-disac_hyd"/>
    <property type="match status" value="1"/>
</dbReference>
<evidence type="ECO:0000313" key="4">
    <source>
        <dbReference type="Proteomes" id="UP000215086"/>
    </source>
</evidence>
<evidence type="ECO:0000256" key="1">
    <source>
        <dbReference type="SAM" id="SignalP"/>
    </source>
</evidence>
<feature type="domain" description="3-keto-alpha-glucoside-1,2-lyase/3-keto-2-hydroxy-glucal hydratase" evidence="2">
    <location>
        <begin position="35"/>
        <end position="222"/>
    </location>
</feature>
<keyword evidence="4" id="KW-1185">Reference proteome</keyword>
<dbReference type="AlphaFoldDB" id="A0A286RL43"/>
<protein>
    <submittedName>
        <fullName evidence="3">Putative secreted glycosyl hydrolase</fullName>
    </submittedName>
</protein>
<dbReference type="GO" id="GO:0016787">
    <property type="term" value="F:hydrolase activity"/>
    <property type="evidence" value="ECO:0007669"/>
    <property type="project" value="UniProtKB-KW"/>
</dbReference>
<keyword evidence="3" id="KW-0378">Hydrolase</keyword>
<dbReference type="KEGG" id="ttf:THTE_4089"/>
<keyword evidence="1" id="KW-0732">Signal</keyword>
<accession>A0A286RL43</accession>
<feature type="chain" id="PRO_5012696409" evidence="1">
    <location>
        <begin position="25"/>
        <end position="261"/>
    </location>
</feature>
<feature type="signal peptide" evidence="1">
    <location>
        <begin position="1"/>
        <end position="24"/>
    </location>
</feature>
<dbReference type="EMBL" id="CP018477">
    <property type="protein sequence ID" value="ASV76690.1"/>
    <property type="molecule type" value="Genomic_DNA"/>
</dbReference>
<evidence type="ECO:0000259" key="2">
    <source>
        <dbReference type="Pfam" id="PF06439"/>
    </source>
</evidence>
<dbReference type="RefSeq" id="WP_095416421.1">
    <property type="nucleotide sequence ID" value="NZ_CP018477.1"/>
</dbReference>